<dbReference type="AlphaFoldDB" id="A0A397SKE1"/>
<gene>
    <name evidence="1" type="ORF">C1645_830889</name>
</gene>
<protein>
    <submittedName>
        <fullName evidence="1">Uncharacterized protein</fullName>
    </submittedName>
</protein>
<comment type="caution">
    <text evidence="1">The sequence shown here is derived from an EMBL/GenBank/DDBJ whole genome shotgun (WGS) entry which is preliminary data.</text>
</comment>
<evidence type="ECO:0000313" key="1">
    <source>
        <dbReference type="EMBL" id="RIA85369.1"/>
    </source>
</evidence>
<dbReference type="OrthoDB" id="2306012at2759"/>
<reference evidence="1 2" key="1">
    <citation type="submission" date="2018-06" db="EMBL/GenBank/DDBJ databases">
        <title>Comparative genomics reveals the genomic features of Rhizophagus irregularis, R. cerebriforme, R. diaphanum and Gigaspora rosea, and their symbiotic lifestyle signature.</title>
        <authorList>
            <person name="Morin E."/>
            <person name="San Clemente H."/>
            <person name="Chen E.C.H."/>
            <person name="De La Providencia I."/>
            <person name="Hainaut M."/>
            <person name="Kuo A."/>
            <person name="Kohler A."/>
            <person name="Murat C."/>
            <person name="Tang N."/>
            <person name="Roy S."/>
            <person name="Loubradou J."/>
            <person name="Henrissat B."/>
            <person name="Grigoriev I.V."/>
            <person name="Corradi N."/>
            <person name="Roux C."/>
            <person name="Martin F.M."/>
        </authorList>
    </citation>
    <scope>NUCLEOTIDE SEQUENCE [LARGE SCALE GENOMIC DNA]</scope>
    <source>
        <strain evidence="1 2">DAOM 227022</strain>
    </source>
</reference>
<name>A0A397SKE1_9GLOM</name>
<sequence length="390" mass="44343">MTSEIALSIENFILLEDKNKITSATLVYKAGLANNLLSYEKLQEEIRIGVDSALIKLESSNEEKSTNEMSNFNDISKNIIDLRRSLAITSDVDTELCDGLLDSISDIKVEELDWRSPIASKVINDKSLFIESLNKEALLQFMVCTLSLKIVYMLSILPEGIINKCRKFPIEFKNNLNSVNIKMKFIHDSTWKESLTKQKKVVDNIFLVTREIWNNPIYSNHESRKRLNEGSYFTDVINPYLRAALSGIFGNDMIYFTMQSIASKSRKNENLNHTQIGKKPNAILVLYTNNIKYELLYVECSQILCYSQKQDDDSVKLWRVCNDESEIPLTPCGSDELIDFNILITNISILLKAIGSKLQQCDSITSTTINSPTLKKLVEVVMGLNLITTY</sequence>
<dbReference type="Proteomes" id="UP000265703">
    <property type="component" value="Unassembled WGS sequence"/>
</dbReference>
<evidence type="ECO:0000313" key="2">
    <source>
        <dbReference type="Proteomes" id="UP000265703"/>
    </source>
</evidence>
<proteinExistence type="predicted"/>
<accession>A0A397SKE1</accession>
<dbReference type="EMBL" id="QKYT01000430">
    <property type="protein sequence ID" value="RIA85369.1"/>
    <property type="molecule type" value="Genomic_DNA"/>
</dbReference>
<organism evidence="1 2">
    <name type="scientific">Glomus cerebriforme</name>
    <dbReference type="NCBI Taxonomy" id="658196"/>
    <lineage>
        <taxon>Eukaryota</taxon>
        <taxon>Fungi</taxon>
        <taxon>Fungi incertae sedis</taxon>
        <taxon>Mucoromycota</taxon>
        <taxon>Glomeromycotina</taxon>
        <taxon>Glomeromycetes</taxon>
        <taxon>Glomerales</taxon>
        <taxon>Glomeraceae</taxon>
        <taxon>Glomus</taxon>
    </lineage>
</organism>
<keyword evidence="2" id="KW-1185">Reference proteome</keyword>